<dbReference type="Proteomes" id="UP000336646">
    <property type="component" value="Unassembled WGS sequence"/>
</dbReference>
<dbReference type="RefSeq" id="WP_144773817.1">
    <property type="nucleotide sequence ID" value="NZ_RXIR01000035.1"/>
</dbReference>
<protein>
    <submittedName>
        <fullName evidence="1">Uncharacterized protein</fullName>
    </submittedName>
</protein>
<reference evidence="1 2" key="1">
    <citation type="submission" date="2018-12" db="EMBL/GenBank/DDBJ databases">
        <title>Corynebacterium sanguinis sp. nov., a clinically-associated and environmental corynebacterium.</title>
        <authorList>
            <person name="Gonzales-Siles L."/>
            <person name="Jaen-Luchoro D."/>
            <person name="Cardew S."/>
            <person name="Inganas E."/>
            <person name="Ohlen M."/>
            <person name="Jensie-Markopolous S."/>
            <person name="Pinyeiro-Iglesias B."/>
            <person name="Molin K."/>
            <person name="Skovbjerg S."/>
            <person name="Svensson-Stadler L."/>
            <person name="Funke G."/>
            <person name="Moore E.R.B."/>
        </authorList>
    </citation>
    <scope>NUCLEOTIDE SEQUENCE [LARGE SCALE GENOMIC DNA]</scope>
    <source>
        <strain evidence="1 2">58734</strain>
    </source>
</reference>
<dbReference type="AlphaFoldDB" id="A0A6C1TWC3"/>
<proteinExistence type="predicted"/>
<evidence type="ECO:0000313" key="2">
    <source>
        <dbReference type="Proteomes" id="UP000336646"/>
    </source>
</evidence>
<name>A0A6C1TWC3_9CORY</name>
<evidence type="ECO:0000313" key="1">
    <source>
        <dbReference type="EMBL" id="TVS26148.1"/>
    </source>
</evidence>
<dbReference type="EMBL" id="RXIR01000035">
    <property type="protein sequence ID" value="TVS26148.1"/>
    <property type="molecule type" value="Genomic_DNA"/>
</dbReference>
<sequence>MDLFTQLTTTHPAARRILAADSAELTFNEVALRSLLETLIATMPDMSDPTFVDMLGTYIDRRLLLGDAAERMPLGRVGAADIIPGTNITIDLKG</sequence>
<comment type="caution">
    <text evidence="1">The sequence shown here is derived from an EMBL/GenBank/DDBJ whole genome shotgun (WGS) entry which is preliminary data.</text>
</comment>
<accession>A0A6C1TWC3</accession>
<gene>
    <name evidence="1" type="ORF">EKI59_11175</name>
</gene>
<organism evidence="1 2">
    <name type="scientific">Corynebacterium sanguinis</name>
    <dbReference type="NCBI Taxonomy" id="2594913"/>
    <lineage>
        <taxon>Bacteria</taxon>
        <taxon>Bacillati</taxon>
        <taxon>Actinomycetota</taxon>
        <taxon>Actinomycetes</taxon>
        <taxon>Mycobacteriales</taxon>
        <taxon>Corynebacteriaceae</taxon>
        <taxon>Corynebacterium</taxon>
    </lineage>
</organism>